<dbReference type="InterPro" id="IPR050471">
    <property type="entry name" value="AB_hydrolase"/>
</dbReference>
<feature type="domain" description="AB hydrolase-1" evidence="1">
    <location>
        <begin position="22"/>
        <end position="259"/>
    </location>
</feature>
<evidence type="ECO:0000313" key="2">
    <source>
        <dbReference type="EMBL" id="MBB4020930.1"/>
    </source>
</evidence>
<dbReference type="InterPro" id="IPR000073">
    <property type="entry name" value="AB_hydrolase_1"/>
</dbReference>
<dbReference type="InterPro" id="IPR029058">
    <property type="entry name" value="AB_hydrolase_fold"/>
</dbReference>
<proteinExistence type="predicted"/>
<dbReference type="PANTHER" id="PTHR43433">
    <property type="entry name" value="HYDROLASE, ALPHA/BETA FOLD FAMILY PROTEIN"/>
    <property type="match status" value="1"/>
</dbReference>
<dbReference type="EMBL" id="JACIEQ010000001">
    <property type="protein sequence ID" value="MBB4020930.1"/>
    <property type="molecule type" value="Genomic_DNA"/>
</dbReference>
<reference evidence="2" key="1">
    <citation type="submission" date="2020-08" db="EMBL/GenBank/DDBJ databases">
        <title>Genomic Encyclopedia of Type Strains, Phase IV (KMG-IV): sequencing the most valuable type-strain genomes for metagenomic binning, comparative biology and taxonomic classification.</title>
        <authorList>
            <person name="Goeker M."/>
        </authorList>
    </citation>
    <scope>NUCLEOTIDE SEQUENCE [LARGE SCALE GENOMIC DNA]</scope>
    <source>
        <strain evidence="2">DSM 105040</strain>
    </source>
</reference>
<sequence>MEYFTADDGARIAYRDTGSGQPLICLSGLTRNSADFDYLAPHLDGVRMICMDYRGRGASDWSGAASYTVLREAQDVIGLYTHLGLASAPILGTSRGGLVALMLAAMAADRVAGVCFNDIGPEVESIGLGRISDYIGRNPRAKTHAEAAAALAHSMTGFANVPENRWLQEARRHYTETPEGLKINYDPALRDAFLAAYEVEQPDIWPLYDLLAAKPVALIRGANSDLLSPRVVEEMARRHPGMIHAEVPDRAHVPFLDEPEALAAIRAFLAEVQ</sequence>
<dbReference type="SUPFAM" id="SSF53474">
    <property type="entry name" value="alpha/beta-Hydrolases"/>
    <property type="match status" value="1"/>
</dbReference>
<name>A0A840C780_9RHOB</name>
<evidence type="ECO:0000313" key="3">
    <source>
        <dbReference type="Proteomes" id="UP000585681"/>
    </source>
</evidence>
<accession>A0A840C780</accession>
<evidence type="ECO:0000259" key="1">
    <source>
        <dbReference type="Pfam" id="PF00561"/>
    </source>
</evidence>
<dbReference type="PANTHER" id="PTHR43433:SF5">
    <property type="entry name" value="AB HYDROLASE-1 DOMAIN-CONTAINING PROTEIN"/>
    <property type="match status" value="1"/>
</dbReference>
<dbReference type="Proteomes" id="UP000585681">
    <property type="component" value="Unassembled WGS sequence"/>
</dbReference>
<comment type="caution">
    <text evidence="2">The sequence shown here is derived from an EMBL/GenBank/DDBJ whole genome shotgun (WGS) entry which is preliminary data.</text>
</comment>
<gene>
    <name evidence="2" type="ORF">GGR17_000721</name>
</gene>
<dbReference type="Gene3D" id="3.40.50.1820">
    <property type="entry name" value="alpha/beta hydrolase"/>
    <property type="match status" value="1"/>
</dbReference>
<keyword evidence="3" id="KW-1185">Reference proteome</keyword>
<protein>
    <submittedName>
        <fullName evidence="2">Pimeloyl-ACP methyl ester carboxylesterase</fullName>
    </submittedName>
</protein>
<organism evidence="2 3">
    <name type="scientific">Actibacterium naphthalenivorans</name>
    <dbReference type="NCBI Taxonomy" id="1614693"/>
    <lineage>
        <taxon>Bacteria</taxon>
        <taxon>Pseudomonadati</taxon>
        <taxon>Pseudomonadota</taxon>
        <taxon>Alphaproteobacteria</taxon>
        <taxon>Rhodobacterales</taxon>
        <taxon>Roseobacteraceae</taxon>
        <taxon>Actibacterium</taxon>
    </lineage>
</organism>
<dbReference type="AlphaFoldDB" id="A0A840C780"/>
<dbReference type="Pfam" id="PF00561">
    <property type="entry name" value="Abhydrolase_1"/>
    <property type="match status" value="1"/>
</dbReference>